<feature type="region of interest" description="Disordered" evidence="2">
    <location>
        <begin position="1"/>
        <end position="43"/>
    </location>
</feature>
<dbReference type="Proteomes" id="UP001150062">
    <property type="component" value="Unassembled WGS sequence"/>
</dbReference>
<feature type="compositionally biased region" description="Polar residues" evidence="2">
    <location>
        <begin position="16"/>
        <end position="38"/>
    </location>
</feature>
<comment type="caution">
    <text evidence="3">The sequence shown here is derived from an EMBL/GenBank/DDBJ whole genome shotgun (WGS) entry which is preliminary data.</text>
</comment>
<evidence type="ECO:0000313" key="3">
    <source>
        <dbReference type="EMBL" id="KAJ6242567.1"/>
    </source>
</evidence>
<keyword evidence="1" id="KW-0175">Coiled coil</keyword>
<feature type="region of interest" description="Disordered" evidence="2">
    <location>
        <begin position="1272"/>
        <end position="1308"/>
    </location>
</feature>
<feature type="compositionally biased region" description="Basic and acidic residues" evidence="2">
    <location>
        <begin position="574"/>
        <end position="583"/>
    </location>
</feature>
<feature type="coiled-coil region" evidence="1">
    <location>
        <begin position="710"/>
        <end position="761"/>
    </location>
</feature>
<feature type="coiled-coil region" evidence="1">
    <location>
        <begin position="454"/>
        <end position="559"/>
    </location>
</feature>
<evidence type="ECO:0000313" key="4">
    <source>
        <dbReference type="Proteomes" id="UP001150062"/>
    </source>
</evidence>
<feature type="region of interest" description="Disordered" evidence="2">
    <location>
        <begin position="960"/>
        <end position="1049"/>
    </location>
</feature>
<feature type="region of interest" description="Disordered" evidence="2">
    <location>
        <begin position="560"/>
        <end position="583"/>
    </location>
</feature>
<feature type="coiled-coil region" evidence="1">
    <location>
        <begin position="1188"/>
        <end position="1215"/>
    </location>
</feature>
<feature type="compositionally biased region" description="Basic and acidic residues" evidence="2">
    <location>
        <begin position="1018"/>
        <end position="1049"/>
    </location>
</feature>
<sequence>MSQSKETTLVRRPSRRSLSFSNTDNDTLNVLNPNSPRKSQNKNKYDFSEFENGLNYLGTNKGQKDGTNFDEIKRLNNEIAEKEEEVEKMGKNQKKLKNIAEELLNENEHMRKKVDKYEQLAEINEMENETLRNQQKELIEKNCNLIDERDNVFYLLDQKKKKIEFYKKEMEKYEEAVERQEEQISQFKEKIIDTGRHKQTLNERDEYEQMNKEFRMEIKRMRKVNSKLSEENVKLRIKNEELIVENNKNKLFVDQNFDLKDIISKKKFEISKLKEQVLKIGKDSYSKEKYETLYLNYETEKKRRIRSENDLKTLRETLKKNTKNEKKLRKEINELNLVIDQMRVKSATNVENNSSFLNEELRLVNLENQAQTLKMQLQEYTGRLQEKENELKKLHVNYQETQDALNQSNSKQYKFSEKILKLNEQLKVQKLNSLKLQQAIDNSKEAINGKRKLIEKLRNGAIEKESQIRELNSKNEKLNSKNKSIKSKRSIEQETIKNLRNKCKQINENFEKQIKDLQMENKEKNNKLLKKNSQLELLINEKNNELIQYKNEFEKMELLNNSENKDNTSNNDSTKGEEGDELKDQDLEVELKINRLIMENQKLLELTEGKSLKIGRLQSLLDIKEKKIKKKEEQFSKKIDKMANKKNDKISNLNKKLNEMNDRYLKLENSFNEKQSSWKLKSKRLDQLEKQELQFIEQSRSKELELTQSLLNLEKNKEESESLKKKLEKKKNKILKLKKKITNLKNQLIEFNEKNNNENNNNELTALNENFIINDESSFSIEKYKQLKLKYEKGKKLLEITDKKFRKIEFEFERLNLANEKLEQQRNQFANQFLKLRKKVLLQEVNVRNIRELNEQANFDLREKEIQIHKFENLNENLKKALSKKKKEIQLMEQQLSKFKKRDKRWQIENIKLDTLLQEKSELIKDYKNDIQNLQRLINTMKNDQKNIKKTTIINHHNHNHQNHQINGNGNGNGNGNEELSNHSKEEEKENQMKDNGKENNIASQEKGNMKGKGKGKGNGDDDKNGNEKEEEKENGDEAKNDKVNDQDKGKAFKFDSQMIHTKPMDFTQIKPEINSQLPDFKQEDFQTNLLKEQKIKNSNLVLKEKIPIATKIKKLKIKKNKEQLKQSQNKINEITNTFDIILKNKFYLEMFYFLVDRIEKANQRYVNPSIPITENENEIEQLYKKIVERSNLKLDDIQQDIKEFEKRIGMEKKNNFIIKLILEQTHLMKMINFLSLKSYQPVFKKIRRANRRFQKQQKEFLIKQKQQCQQNKIKKKNNLKKNNNNNTNNNAKNKNIRKRRISFFSKN</sequence>
<keyword evidence="4" id="KW-1185">Reference proteome</keyword>
<evidence type="ECO:0000256" key="2">
    <source>
        <dbReference type="SAM" id="MobiDB-lite"/>
    </source>
</evidence>
<dbReference type="EMBL" id="JAOAOG010000175">
    <property type="protein sequence ID" value="KAJ6242567.1"/>
    <property type="molecule type" value="Genomic_DNA"/>
</dbReference>
<organism evidence="3 4">
    <name type="scientific">Anaeramoeba flamelloides</name>
    <dbReference type="NCBI Taxonomy" id="1746091"/>
    <lineage>
        <taxon>Eukaryota</taxon>
        <taxon>Metamonada</taxon>
        <taxon>Anaeramoebidae</taxon>
        <taxon>Anaeramoeba</taxon>
    </lineage>
</organism>
<feature type="compositionally biased region" description="Low complexity" evidence="2">
    <location>
        <begin position="1281"/>
        <end position="1294"/>
    </location>
</feature>
<feature type="coiled-coil region" evidence="1">
    <location>
        <begin position="805"/>
        <end position="951"/>
    </location>
</feature>
<name>A0ABQ8YD96_9EUKA</name>
<protein>
    <submittedName>
        <fullName evidence="3">Uncharacterized protein</fullName>
    </submittedName>
</protein>
<evidence type="ECO:0000256" key="1">
    <source>
        <dbReference type="SAM" id="Coils"/>
    </source>
</evidence>
<feature type="coiled-coil region" evidence="1">
    <location>
        <begin position="297"/>
        <end position="411"/>
    </location>
</feature>
<proteinExistence type="predicted"/>
<gene>
    <name evidence="3" type="ORF">M0813_22712</name>
</gene>
<feature type="compositionally biased region" description="Basic and acidic residues" evidence="2">
    <location>
        <begin position="980"/>
        <end position="998"/>
    </location>
</feature>
<accession>A0ABQ8YD96</accession>
<reference evidence="3" key="1">
    <citation type="submission" date="2022-08" db="EMBL/GenBank/DDBJ databases">
        <title>Novel sulfate-reducing endosymbionts in the free-living metamonad Anaeramoeba.</title>
        <authorList>
            <person name="Jerlstrom-Hultqvist J."/>
            <person name="Cepicka I."/>
            <person name="Gallot-Lavallee L."/>
            <person name="Salas-Leiva D."/>
            <person name="Curtis B.A."/>
            <person name="Zahonova K."/>
            <person name="Pipaliya S."/>
            <person name="Dacks J."/>
            <person name="Roger A.J."/>
        </authorList>
    </citation>
    <scope>NUCLEOTIDE SEQUENCE</scope>
    <source>
        <strain evidence="3">Schooner1</strain>
    </source>
</reference>
<feature type="coiled-coil region" evidence="1">
    <location>
        <begin position="614"/>
        <end position="670"/>
    </location>
</feature>
<feature type="coiled-coil region" evidence="1">
    <location>
        <begin position="72"/>
        <end position="245"/>
    </location>
</feature>